<dbReference type="PANTHER" id="PTHR11223:SF2">
    <property type="entry name" value="EXPORTIN-1"/>
    <property type="match status" value="1"/>
</dbReference>
<dbReference type="InterPro" id="IPR016024">
    <property type="entry name" value="ARM-type_fold"/>
</dbReference>
<proteinExistence type="inferred from homology"/>
<comment type="similarity">
    <text evidence="1">Belongs to the exportin family.</text>
</comment>
<dbReference type="GO" id="GO:0005049">
    <property type="term" value="F:nuclear export signal receptor activity"/>
    <property type="evidence" value="ECO:0007669"/>
    <property type="project" value="InterPro"/>
</dbReference>
<accession>A0AAW1KUU1</accession>
<dbReference type="Proteomes" id="UP001443914">
    <property type="component" value="Unassembled WGS sequence"/>
</dbReference>
<dbReference type="GO" id="GO:0031267">
    <property type="term" value="F:small GTPase binding"/>
    <property type="evidence" value="ECO:0007669"/>
    <property type="project" value="InterPro"/>
</dbReference>
<organism evidence="3 4">
    <name type="scientific">Saponaria officinalis</name>
    <name type="common">Common soapwort</name>
    <name type="synonym">Lychnis saponaria</name>
    <dbReference type="NCBI Taxonomy" id="3572"/>
    <lineage>
        <taxon>Eukaryota</taxon>
        <taxon>Viridiplantae</taxon>
        <taxon>Streptophyta</taxon>
        <taxon>Embryophyta</taxon>
        <taxon>Tracheophyta</taxon>
        <taxon>Spermatophyta</taxon>
        <taxon>Magnoliopsida</taxon>
        <taxon>eudicotyledons</taxon>
        <taxon>Gunneridae</taxon>
        <taxon>Pentapetalae</taxon>
        <taxon>Caryophyllales</taxon>
        <taxon>Caryophyllaceae</taxon>
        <taxon>Caryophylleae</taxon>
        <taxon>Saponaria</taxon>
    </lineage>
</organism>
<dbReference type="InterPro" id="IPR011989">
    <property type="entry name" value="ARM-like"/>
</dbReference>
<dbReference type="PROSITE" id="PS50166">
    <property type="entry name" value="IMPORTIN_B_NT"/>
    <property type="match status" value="1"/>
</dbReference>
<keyword evidence="4" id="KW-1185">Reference proteome</keyword>
<reference evidence="3" key="1">
    <citation type="submission" date="2024-03" db="EMBL/GenBank/DDBJ databases">
        <title>WGS assembly of Saponaria officinalis var. Norfolk2.</title>
        <authorList>
            <person name="Jenkins J."/>
            <person name="Shu S."/>
            <person name="Grimwood J."/>
            <person name="Barry K."/>
            <person name="Goodstein D."/>
            <person name="Schmutz J."/>
            <person name="Leebens-Mack J."/>
            <person name="Osbourn A."/>
        </authorList>
    </citation>
    <scope>NUCLEOTIDE SEQUENCE [LARGE SCALE GENOMIC DNA]</scope>
    <source>
        <strain evidence="3">JIC</strain>
    </source>
</reference>
<dbReference type="GO" id="GO:0005634">
    <property type="term" value="C:nucleus"/>
    <property type="evidence" value="ECO:0007669"/>
    <property type="project" value="TreeGrafter"/>
</dbReference>
<dbReference type="SMART" id="SM00913">
    <property type="entry name" value="IBN_N"/>
    <property type="match status" value="1"/>
</dbReference>
<gene>
    <name evidence="3" type="ORF">RND81_05G046600</name>
</gene>
<evidence type="ECO:0000313" key="3">
    <source>
        <dbReference type="EMBL" id="KAK9724080.1"/>
    </source>
</evidence>
<dbReference type="InterPro" id="IPR001494">
    <property type="entry name" value="Importin-beta_N"/>
</dbReference>
<name>A0AAW1KUU1_SAPOF</name>
<dbReference type="Pfam" id="PF03810">
    <property type="entry name" value="IBN_N"/>
    <property type="match status" value="1"/>
</dbReference>
<feature type="domain" description="Importin N-terminal" evidence="2">
    <location>
        <begin position="37"/>
        <end position="103"/>
    </location>
</feature>
<dbReference type="InterPro" id="IPR013598">
    <property type="entry name" value="Exportin-1/Importin-b-like"/>
</dbReference>
<dbReference type="AlphaFoldDB" id="A0AAW1KUU1"/>
<protein>
    <recommendedName>
        <fullName evidence="2">Importin N-terminal domain-containing protein</fullName>
    </recommendedName>
</protein>
<dbReference type="EMBL" id="JBDFQZ010000005">
    <property type="protein sequence ID" value="KAK9724080.1"/>
    <property type="molecule type" value="Genomic_DNA"/>
</dbReference>
<dbReference type="SUPFAM" id="SSF48371">
    <property type="entry name" value="ARM repeat"/>
    <property type="match status" value="1"/>
</dbReference>
<dbReference type="PANTHER" id="PTHR11223">
    <property type="entry name" value="EXPORTIN 1/5"/>
    <property type="match status" value="1"/>
</dbReference>
<sequence length="224" mass="26003">MAANKLRDFSQPIDVPLLDATVAAFYGTGSKVERAAADQILQELQKNPDMWLQVVHILQNSQHLDTKFFALQVLEGVIKYRWNALPAEQRDGMKNYISEVIVQLSRDEASFRREKLYVNKLNVILIQILKHDWSARWESFIPDLVNAAKTSETICENCMVILKLLSEEVFDFSRNEMTQQKIKQLKQSLNRGLSLYVQLCLHFTHSYHGSLWDTYLNLPCWKLS</sequence>
<dbReference type="Gene3D" id="1.25.10.10">
    <property type="entry name" value="Leucine-rich Repeat Variant"/>
    <property type="match status" value="1"/>
</dbReference>
<dbReference type="GO" id="GO:0005737">
    <property type="term" value="C:cytoplasm"/>
    <property type="evidence" value="ECO:0007669"/>
    <property type="project" value="TreeGrafter"/>
</dbReference>
<dbReference type="InterPro" id="IPR045065">
    <property type="entry name" value="XPO1/5"/>
</dbReference>
<comment type="caution">
    <text evidence="3">The sequence shown here is derived from an EMBL/GenBank/DDBJ whole genome shotgun (WGS) entry which is preliminary data.</text>
</comment>
<dbReference type="GO" id="GO:0000056">
    <property type="term" value="P:ribosomal small subunit export from nucleus"/>
    <property type="evidence" value="ECO:0007669"/>
    <property type="project" value="TreeGrafter"/>
</dbReference>
<dbReference type="Pfam" id="PF08389">
    <property type="entry name" value="Xpo1"/>
    <property type="match status" value="1"/>
</dbReference>
<dbReference type="GO" id="GO:0000055">
    <property type="term" value="P:ribosomal large subunit export from nucleus"/>
    <property type="evidence" value="ECO:0007669"/>
    <property type="project" value="TreeGrafter"/>
</dbReference>
<evidence type="ECO:0000259" key="2">
    <source>
        <dbReference type="PROSITE" id="PS50166"/>
    </source>
</evidence>
<dbReference type="GO" id="GO:0006611">
    <property type="term" value="P:protein export from nucleus"/>
    <property type="evidence" value="ECO:0007669"/>
    <property type="project" value="InterPro"/>
</dbReference>
<evidence type="ECO:0000313" key="4">
    <source>
        <dbReference type="Proteomes" id="UP001443914"/>
    </source>
</evidence>
<evidence type="ECO:0000256" key="1">
    <source>
        <dbReference type="ARBA" id="ARBA00009466"/>
    </source>
</evidence>